<dbReference type="InterPro" id="IPR023210">
    <property type="entry name" value="NADP_OxRdtase_dom"/>
</dbReference>
<protein>
    <submittedName>
        <fullName evidence="2">Aldo/keto reductase</fullName>
    </submittedName>
</protein>
<reference evidence="2" key="2">
    <citation type="journal article" date="2022" name="BMC Genomics">
        <title>Comparative genome analysis of mycobacteria focusing on tRNA and non-coding RNA.</title>
        <authorList>
            <person name="Behra P.R.K."/>
            <person name="Pettersson B.M.F."/>
            <person name="Ramesh M."/>
            <person name="Das S."/>
            <person name="Dasgupta S."/>
            <person name="Kirsebom L.A."/>
        </authorList>
    </citation>
    <scope>NUCLEOTIDE SEQUENCE</scope>
    <source>
        <strain evidence="2">DSM 44838</strain>
    </source>
</reference>
<dbReference type="Proteomes" id="UP001141629">
    <property type="component" value="Unassembled WGS sequence"/>
</dbReference>
<name>A0A9X3BZP2_9MYCO</name>
<dbReference type="EMBL" id="JACKVK010000001">
    <property type="protein sequence ID" value="MCV7419106.1"/>
    <property type="molecule type" value="Genomic_DNA"/>
</dbReference>
<feature type="domain" description="NADP-dependent oxidoreductase" evidence="1">
    <location>
        <begin position="40"/>
        <end position="305"/>
    </location>
</feature>
<dbReference type="Pfam" id="PF00248">
    <property type="entry name" value="Aldo_ket_red"/>
    <property type="match status" value="1"/>
</dbReference>
<organism evidence="2 3">
    <name type="scientific">Mycobacterium yunnanensis</name>
    <dbReference type="NCBI Taxonomy" id="368477"/>
    <lineage>
        <taxon>Bacteria</taxon>
        <taxon>Bacillati</taxon>
        <taxon>Actinomycetota</taxon>
        <taxon>Actinomycetes</taxon>
        <taxon>Mycobacteriales</taxon>
        <taxon>Mycobacteriaceae</taxon>
        <taxon>Mycobacterium</taxon>
    </lineage>
</organism>
<dbReference type="Gene3D" id="3.20.20.100">
    <property type="entry name" value="NADP-dependent oxidoreductase domain"/>
    <property type="match status" value="1"/>
</dbReference>
<dbReference type="PANTHER" id="PTHR43312">
    <property type="entry name" value="D-THREO-ALDOSE 1-DEHYDROGENASE"/>
    <property type="match status" value="1"/>
</dbReference>
<sequence>MTNDQTVRLGLGLAALGRPAYITSGRADDVGAARSVDEMRDRTADVLDAAYSSGIRYVDVARSYGLAEQFLAHWLASRPEIEDVEVASKWGYRYVGDWQMTADVHEVKDHSLDAFTRQLAETKQILGDRVDLYQVHSVTPDSPVLADRELHRALADVRDGGLRIGLSTSGPRQADVVRAATAIEAGGRRLFTSVQSTWNLLETSAGSALSEARAEGMAVVVKEVFANGRLAPGSTDVAPGVELASRVAADLGIGLDQLALAAAYRQPWSPRVLSGAATPLQVRSHVAGADFALPTDVADALEAAAEDPADYWAARGRRQWG</sequence>
<comment type="caution">
    <text evidence="2">The sequence shown here is derived from an EMBL/GenBank/DDBJ whole genome shotgun (WGS) entry which is preliminary data.</text>
</comment>
<evidence type="ECO:0000259" key="1">
    <source>
        <dbReference type="Pfam" id="PF00248"/>
    </source>
</evidence>
<evidence type="ECO:0000313" key="3">
    <source>
        <dbReference type="Proteomes" id="UP001141629"/>
    </source>
</evidence>
<dbReference type="RefSeq" id="WP_263993836.1">
    <property type="nucleotide sequence ID" value="NZ_JACKVK010000001.1"/>
</dbReference>
<dbReference type="AlphaFoldDB" id="A0A9X3BZP2"/>
<dbReference type="InterPro" id="IPR036812">
    <property type="entry name" value="NAD(P)_OxRdtase_dom_sf"/>
</dbReference>
<keyword evidence="3" id="KW-1185">Reference proteome</keyword>
<proteinExistence type="predicted"/>
<dbReference type="SUPFAM" id="SSF51430">
    <property type="entry name" value="NAD(P)-linked oxidoreductase"/>
    <property type="match status" value="1"/>
</dbReference>
<dbReference type="PANTHER" id="PTHR43312:SF1">
    <property type="entry name" value="NADP-DEPENDENT OXIDOREDUCTASE DOMAIN-CONTAINING PROTEIN"/>
    <property type="match status" value="1"/>
</dbReference>
<evidence type="ECO:0000313" key="2">
    <source>
        <dbReference type="EMBL" id="MCV7419106.1"/>
    </source>
</evidence>
<dbReference type="InterPro" id="IPR053135">
    <property type="entry name" value="AKR2_Oxidoreductase"/>
</dbReference>
<accession>A0A9X3BZP2</accession>
<reference evidence="2" key="1">
    <citation type="submission" date="2020-07" db="EMBL/GenBank/DDBJ databases">
        <authorList>
            <person name="Pettersson B.M.F."/>
            <person name="Behra P.R.K."/>
            <person name="Ramesh M."/>
            <person name="Das S."/>
            <person name="Dasgupta S."/>
            <person name="Kirsebom L.A."/>
        </authorList>
    </citation>
    <scope>NUCLEOTIDE SEQUENCE</scope>
    <source>
        <strain evidence="2">DSM 44838</strain>
    </source>
</reference>
<gene>
    <name evidence="2" type="ORF">H7K45_00970</name>
</gene>